<dbReference type="Proteomes" id="UP000249363">
    <property type="component" value="Unassembled WGS sequence"/>
</dbReference>
<dbReference type="RefSeq" id="XP_040731626.1">
    <property type="nucleotide sequence ID" value="XM_040875344.1"/>
</dbReference>
<dbReference type="InterPro" id="IPR019008">
    <property type="entry name" value="Beta_sandwich_EMC7"/>
</dbReference>
<proteinExistence type="predicted"/>
<dbReference type="AlphaFoldDB" id="A0A364KU76"/>
<dbReference type="Pfam" id="PF09430">
    <property type="entry name" value="EMC7_beta-sandw"/>
    <property type="match status" value="1"/>
</dbReference>
<evidence type="ECO:0000256" key="1">
    <source>
        <dbReference type="ARBA" id="ARBA00004167"/>
    </source>
</evidence>
<name>A0A364KU76_TALAM</name>
<dbReference type="STRING" id="1196081.A0A364KU76"/>
<feature type="signal peptide" evidence="7">
    <location>
        <begin position="1"/>
        <end position="23"/>
    </location>
</feature>
<dbReference type="GO" id="GO:0072546">
    <property type="term" value="C:EMC complex"/>
    <property type="evidence" value="ECO:0007669"/>
    <property type="project" value="TreeGrafter"/>
</dbReference>
<keyword evidence="2" id="KW-0812">Transmembrane</keyword>
<evidence type="ECO:0000256" key="6">
    <source>
        <dbReference type="SAM" id="MobiDB-lite"/>
    </source>
</evidence>
<evidence type="ECO:0000259" key="8">
    <source>
        <dbReference type="Pfam" id="PF09430"/>
    </source>
</evidence>
<feature type="chain" id="PRO_5016702501" description="ER membrane protein complex subunit 7 beta-sandwich domain-containing protein" evidence="7">
    <location>
        <begin position="24"/>
        <end position="273"/>
    </location>
</feature>
<evidence type="ECO:0000313" key="9">
    <source>
        <dbReference type="EMBL" id="RAO67110.1"/>
    </source>
</evidence>
<evidence type="ECO:0000256" key="2">
    <source>
        <dbReference type="ARBA" id="ARBA00022692"/>
    </source>
</evidence>
<feature type="region of interest" description="Disordered" evidence="6">
    <location>
        <begin position="249"/>
        <end position="273"/>
    </location>
</feature>
<dbReference type="PANTHER" id="PTHR13605">
    <property type="entry name" value="ER MEMBRANE PROTEIN COMPLEX SUBUNIT 7"/>
    <property type="match status" value="1"/>
</dbReference>
<dbReference type="OrthoDB" id="27095at2759"/>
<comment type="subcellular location">
    <subcellularLocation>
        <location evidence="1">Membrane</location>
        <topology evidence="1">Single-pass membrane protein</topology>
    </subcellularLocation>
</comment>
<dbReference type="GeneID" id="63792338"/>
<evidence type="ECO:0000256" key="5">
    <source>
        <dbReference type="ARBA" id="ARBA00023136"/>
    </source>
</evidence>
<dbReference type="EMBL" id="MIKG01000004">
    <property type="protein sequence ID" value="RAO67110.1"/>
    <property type="molecule type" value="Genomic_DNA"/>
</dbReference>
<evidence type="ECO:0000256" key="7">
    <source>
        <dbReference type="SAM" id="SignalP"/>
    </source>
</evidence>
<accession>A0A364KU76</accession>
<keyword evidence="5" id="KW-0472">Membrane</keyword>
<reference evidence="9 10" key="1">
    <citation type="journal article" date="2017" name="Biotechnol. Biofuels">
        <title>Differential beta-glucosidase expression as a function of carbon source availability in Talaromyces amestolkiae: a genomic and proteomic approach.</title>
        <authorList>
            <person name="de Eugenio L.I."/>
            <person name="Mendez-Liter J.A."/>
            <person name="Nieto-Dominguez M."/>
            <person name="Alonso L."/>
            <person name="Gil-Munoz J."/>
            <person name="Barriuso J."/>
            <person name="Prieto A."/>
            <person name="Martinez M.J."/>
        </authorList>
    </citation>
    <scope>NUCLEOTIDE SEQUENCE [LARGE SCALE GENOMIC DNA]</scope>
    <source>
        <strain evidence="9 10">CIB</strain>
    </source>
</reference>
<sequence>MKSPLMHLIALLSSSSLILQSAASSLTIQIPSNNVLPNPHVLPPNTHATLTTLPSSLSHDQKHVISAPLTHNAEFQFTDLPSSSSASAESYLLDIRSKEYIFAPYRVDIAADGTVLGIWETFRGNQWDNRGLERYTKLKSQEGLQDIDVVVQAKVLARRGFYEERPKFSPLDLLKNPMILMSVFALVATLGIPKLLENMDPEMREEFEKQSRSGPLSSATRAATASANPGAGAGAPGFDIAGWMAGATSSPMSGAGGAGSATGREQGAAARRR</sequence>
<dbReference type="PANTHER" id="PTHR13605:SF4">
    <property type="entry name" value="ER MEMBRANE PROTEIN COMPLEX SUBUNIT 7"/>
    <property type="match status" value="1"/>
</dbReference>
<keyword evidence="10" id="KW-1185">Reference proteome</keyword>
<evidence type="ECO:0000313" key="10">
    <source>
        <dbReference type="Proteomes" id="UP000249363"/>
    </source>
</evidence>
<comment type="caution">
    <text evidence="9">The sequence shown here is derived from an EMBL/GenBank/DDBJ whole genome shotgun (WGS) entry which is preliminary data.</text>
</comment>
<evidence type="ECO:0000256" key="4">
    <source>
        <dbReference type="ARBA" id="ARBA00022989"/>
    </source>
</evidence>
<feature type="compositionally biased region" description="Low complexity" evidence="6">
    <location>
        <begin position="218"/>
        <end position="230"/>
    </location>
</feature>
<protein>
    <recommendedName>
        <fullName evidence="8">ER membrane protein complex subunit 7 beta-sandwich domain-containing protein</fullName>
    </recommendedName>
</protein>
<feature type="region of interest" description="Disordered" evidence="6">
    <location>
        <begin position="204"/>
        <end position="231"/>
    </location>
</feature>
<dbReference type="InterPro" id="IPR039163">
    <property type="entry name" value="EMC7"/>
</dbReference>
<gene>
    <name evidence="9" type="ORF">BHQ10_003122</name>
</gene>
<organism evidence="9 10">
    <name type="scientific">Talaromyces amestolkiae</name>
    <dbReference type="NCBI Taxonomy" id="1196081"/>
    <lineage>
        <taxon>Eukaryota</taxon>
        <taxon>Fungi</taxon>
        <taxon>Dikarya</taxon>
        <taxon>Ascomycota</taxon>
        <taxon>Pezizomycotina</taxon>
        <taxon>Eurotiomycetes</taxon>
        <taxon>Eurotiomycetidae</taxon>
        <taxon>Eurotiales</taxon>
        <taxon>Trichocomaceae</taxon>
        <taxon>Talaromyces</taxon>
        <taxon>Talaromyces sect. Talaromyces</taxon>
    </lineage>
</organism>
<feature type="domain" description="ER membrane protein complex subunit 7 beta-sandwich" evidence="8">
    <location>
        <begin position="38"/>
        <end position="181"/>
    </location>
</feature>
<keyword evidence="3 7" id="KW-0732">Signal</keyword>
<evidence type="ECO:0000256" key="3">
    <source>
        <dbReference type="ARBA" id="ARBA00022729"/>
    </source>
</evidence>
<keyword evidence="4" id="KW-1133">Transmembrane helix</keyword>